<proteinExistence type="predicted"/>
<feature type="transmembrane region" description="Helical" evidence="2">
    <location>
        <begin position="123"/>
        <end position="141"/>
    </location>
</feature>
<feature type="region of interest" description="Disordered" evidence="1">
    <location>
        <begin position="1"/>
        <end position="57"/>
    </location>
</feature>
<evidence type="ECO:0000259" key="3">
    <source>
        <dbReference type="Pfam" id="PF03779"/>
    </source>
</evidence>
<sequence length="182" mass="19294">MTDSNRDDREREPAHGTDGEIEHEAHTPSPAADVDAGTSADDLPDRQEPRDGAAIADEERRRKAPVFSALIAALGVWVAVSALLVDIAAALLWNNLLVGSAVFIAAGYNVYQLSNDVPLSTGVASLVAVLGIWLIISPALLEMVDLLFWSTLISGLLIAGFAGYNAYNARGARRVVAESTRA</sequence>
<dbReference type="PATRIC" id="fig|1230460.4.peg.656"/>
<evidence type="ECO:0000256" key="1">
    <source>
        <dbReference type="SAM" id="MobiDB-lite"/>
    </source>
</evidence>
<organism evidence="4 5">
    <name type="scientific">Natronorubrum sulfidifaciens JCM 14089</name>
    <dbReference type="NCBI Taxonomy" id="1230460"/>
    <lineage>
        <taxon>Archaea</taxon>
        <taxon>Methanobacteriati</taxon>
        <taxon>Methanobacteriota</taxon>
        <taxon>Stenosarchaea group</taxon>
        <taxon>Halobacteria</taxon>
        <taxon>Halobacteriales</taxon>
        <taxon>Natrialbaceae</taxon>
        <taxon>Natronorubrum</taxon>
    </lineage>
</organism>
<dbReference type="AlphaFoldDB" id="L9WCL4"/>
<name>L9WCL4_9EURY</name>
<dbReference type="RefSeq" id="WP_008159974.1">
    <property type="nucleotide sequence ID" value="NZ_AOHX01000026.1"/>
</dbReference>
<gene>
    <name evidence="4" type="ORF">C495_03267</name>
</gene>
<keyword evidence="5" id="KW-1185">Reference proteome</keyword>
<feature type="compositionally biased region" description="Basic and acidic residues" evidence="1">
    <location>
        <begin position="1"/>
        <end position="26"/>
    </location>
</feature>
<dbReference type="EMBL" id="AOHX01000026">
    <property type="protein sequence ID" value="ELY47245.1"/>
    <property type="molecule type" value="Genomic_DNA"/>
</dbReference>
<keyword evidence="2" id="KW-0812">Transmembrane</keyword>
<accession>L9WCL4</accession>
<evidence type="ECO:0000313" key="5">
    <source>
        <dbReference type="Proteomes" id="UP000011661"/>
    </source>
</evidence>
<protein>
    <recommendedName>
        <fullName evidence="3">SPW repeat-containing integral membrane domain-containing protein</fullName>
    </recommendedName>
</protein>
<comment type="caution">
    <text evidence="4">The sequence shown here is derived from an EMBL/GenBank/DDBJ whole genome shotgun (WGS) entry which is preliminary data.</text>
</comment>
<feature type="compositionally biased region" description="Basic and acidic residues" evidence="1">
    <location>
        <begin position="43"/>
        <end position="57"/>
    </location>
</feature>
<dbReference type="OrthoDB" id="170851at2157"/>
<dbReference type="Pfam" id="PF03779">
    <property type="entry name" value="SPW"/>
    <property type="match status" value="1"/>
</dbReference>
<feature type="transmembrane region" description="Helical" evidence="2">
    <location>
        <begin position="91"/>
        <end position="111"/>
    </location>
</feature>
<feature type="transmembrane region" description="Helical" evidence="2">
    <location>
        <begin position="66"/>
        <end position="85"/>
    </location>
</feature>
<dbReference type="Proteomes" id="UP000011661">
    <property type="component" value="Unassembled WGS sequence"/>
</dbReference>
<dbReference type="eggNOG" id="arCOG09123">
    <property type="taxonomic scope" value="Archaea"/>
</dbReference>
<keyword evidence="2" id="KW-0472">Membrane</keyword>
<reference evidence="4 5" key="1">
    <citation type="journal article" date="2014" name="PLoS Genet.">
        <title>Phylogenetically driven sequencing of extremely halophilic archaea reveals strategies for static and dynamic osmo-response.</title>
        <authorList>
            <person name="Becker E.A."/>
            <person name="Seitzer P.M."/>
            <person name="Tritt A."/>
            <person name="Larsen D."/>
            <person name="Krusor M."/>
            <person name="Yao A.I."/>
            <person name="Wu D."/>
            <person name="Madern D."/>
            <person name="Eisen J.A."/>
            <person name="Darling A.E."/>
            <person name="Facciotti M.T."/>
        </authorList>
    </citation>
    <scope>NUCLEOTIDE SEQUENCE [LARGE SCALE GENOMIC DNA]</scope>
    <source>
        <strain evidence="4 5">JCM 14089</strain>
    </source>
</reference>
<dbReference type="InterPro" id="IPR005530">
    <property type="entry name" value="SPW"/>
</dbReference>
<keyword evidence="2" id="KW-1133">Transmembrane helix</keyword>
<evidence type="ECO:0000256" key="2">
    <source>
        <dbReference type="SAM" id="Phobius"/>
    </source>
</evidence>
<evidence type="ECO:0000313" key="4">
    <source>
        <dbReference type="EMBL" id="ELY47245.1"/>
    </source>
</evidence>
<feature type="transmembrane region" description="Helical" evidence="2">
    <location>
        <begin position="147"/>
        <end position="167"/>
    </location>
</feature>
<feature type="domain" description="SPW repeat-containing integral membrane" evidence="3">
    <location>
        <begin position="69"/>
        <end position="162"/>
    </location>
</feature>